<dbReference type="GO" id="GO:0016301">
    <property type="term" value="F:kinase activity"/>
    <property type="evidence" value="ECO:0007669"/>
    <property type="project" value="UniProtKB-KW"/>
</dbReference>
<proteinExistence type="predicted"/>
<reference evidence="5 6" key="1">
    <citation type="submission" date="2018-06" db="EMBL/GenBank/DDBJ databases">
        <authorList>
            <consortium name="Pathogen Informatics"/>
            <person name="Doyle S."/>
        </authorList>
    </citation>
    <scope>NUCLEOTIDE SEQUENCE [LARGE SCALE GENOMIC DNA]</scope>
    <source>
        <strain evidence="5 6">NCTC11179</strain>
    </source>
</reference>
<dbReference type="PANTHER" id="PTHR44688">
    <property type="entry name" value="DNA-BINDING TRANSCRIPTIONAL ACTIVATOR DEVR_DOSR"/>
    <property type="match status" value="1"/>
</dbReference>
<keyword evidence="3" id="KW-0804">Transcription</keyword>
<organism evidence="5 6">
    <name type="scientific">Myroides odoratus</name>
    <name type="common">Flavobacterium odoratum</name>
    <dbReference type="NCBI Taxonomy" id="256"/>
    <lineage>
        <taxon>Bacteria</taxon>
        <taxon>Pseudomonadati</taxon>
        <taxon>Bacteroidota</taxon>
        <taxon>Flavobacteriia</taxon>
        <taxon>Flavobacteriales</taxon>
        <taxon>Flavobacteriaceae</taxon>
        <taxon>Myroides</taxon>
    </lineage>
</organism>
<keyword evidence="5" id="KW-0418">Kinase</keyword>
<feature type="domain" description="HTH luxR-type" evidence="4">
    <location>
        <begin position="145"/>
        <end position="210"/>
    </location>
</feature>
<evidence type="ECO:0000259" key="4">
    <source>
        <dbReference type="PROSITE" id="PS50043"/>
    </source>
</evidence>
<dbReference type="EMBL" id="UGQL01000002">
    <property type="protein sequence ID" value="STZ68963.1"/>
    <property type="molecule type" value="Genomic_DNA"/>
</dbReference>
<protein>
    <submittedName>
        <fullName evidence="5">Two component system sensor kinase SsrB</fullName>
    </submittedName>
</protein>
<dbReference type="SUPFAM" id="SSF46894">
    <property type="entry name" value="C-terminal effector domain of the bipartite response regulators"/>
    <property type="match status" value="1"/>
</dbReference>
<dbReference type="GO" id="GO:0006355">
    <property type="term" value="P:regulation of DNA-templated transcription"/>
    <property type="evidence" value="ECO:0007669"/>
    <property type="project" value="InterPro"/>
</dbReference>
<keyword evidence="1" id="KW-0805">Transcription regulation</keyword>
<dbReference type="AlphaFoldDB" id="A0A378U483"/>
<dbReference type="RefSeq" id="WP_115091811.1">
    <property type="nucleotide sequence ID" value="NZ_CP068107.1"/>
</dbReference>
<evidence type="ECO:0000256" key="3">
    <source>
        <dbReference type="ARBA" id="ARBA00023163"/>
    </source>
</evidence>
<keyword evidence="2" id="KW-0238">DNA-binding</keyword>
<gene>
    <name evidence="5" type="ORF">NCTC11179_02447</name>
</gene>
<evidence type="ECO:0000313" key="5">
    <source>
        <dbReference type="EMBL" id="STZ68963.1"/>
    </source>
</evidence>
<dbReference type="Gene3D" id="1.10.10.10">
    <property type="entry name" value="Winged helix-like DNA-binding domain superfamily/Winged helix DNA-binding domain"/>
    <property type="match status" value="1"/>
</dbReference>
<dbReference type="GO" id="GO:0003677">
    <property type="term" value="F:DNA binding"/>
    <property type="evidence" value="ECO:0007669"/>
    <property type="project" value="UniProtKB-KW"/>
</dbReference>
<evidence type="ECO:0000313" key="6">
    <source>
        <dbReference type="Proteomes" id="UP000255024"/>
    </source>
</evidence>
<dbReference type="Pfam" id="PF00196">
    <property type="entry name" value="GerE"/>
    <property type="match status" value="1"/>
</dbReference>
<accession>A0A378U483</accession>
<name>A0A378U483_MYROD</name>
<sequence length="219" mass="25800">MVHIAILEEKELVRLGIKTIAEQVAQEEIVWYDLQTVQDIRMFLKKNSSGYVFFNPTTYQLLQQVDVIYELKNTYERSIWVMWLEELPEIWLKKMLHMKSVHGFNLLQQKDSLQEIKKGLTTVWRRENYIAACVQEVFNSYKTTAFKVDQILTNAEREILKEIATGKMTKEIAADRNISIHTVITHRKNIFKKLEVNSVHDATRYAIRAGIITVNDYYI</sequence>
<evidence type="ECO:0000256" key="1">
    <source>
        <dbReference type="ARBA" id="ARBA00023015"/>
    </source>
</evidence>
<dbReference type="InterPro" id="IPR000792">
    <property type="entry name" value="Tscrpt_reg_LuxR_C"/>
</dbReference>
<dbReference type="InterPro" id="IPR016032">
    <property type="entry name" value="Sig_transdc_resp-reg_C-effctor"/>
</dbReference>
<dbReference type="InterPro" id="IPR036388">
    <property type="entry name" value="WH-like_DNA-bd_sf"/>
</dbReference>
<keyword evidence="5" id="KW-0808">Transferase</keyword>
<dbReference type="CDD" id="cd06170">
    <property type="entry name" value="LuxR_C_like"/>
    <property type="match status" value="1"/>
</dbReference>
<evidence type="ECO:0000256" key="2">
    <source>
        <dbReference type="ARBA" id="ARBA00023125"/>
    </source>
</evidence>
<dbReference type="PRINTS" id="PR00038">
    <property type="entry name" value="HTHLUXR"/>
</dbReference>
<dbReference type="Proteomes" id="UP000255024">
    <property type="component" value="Unassembled WGS sequence"/>
</dbReference>
<dbReference type="PANTHER" id="PTHR44688:SF16">
    <property type="entry name" value="DNA-BINDING TRANSCRIPTIONAL ACTIVATOR DEVR_DOSR"/>
    <property type="match status" value="1"/>
</dbReference>
<keyword evidence="6" id="KW-1185">Reference proteome</keyword>
<dbReference type="SMART" id="SM00421">
    <property type="entry name" value="HTH_LUXR"/>
    <property type="match status" value="1"/>
</dbReference>
<dbReference type="PROSITE" id="PS50043">
    <property type="entry name" value="HTH_LUXR_2"/>
    <property type="match status" value="1"/>
</dbReference>